<dbReference type="GO" id="GO:0010411">
    <property type="term" value="P:xyloglucan metabolic process"/>
    <property type="evidence" value="ECO:0007669"/>
    <property type="project" value="InterPro"/>
</dbReference>
<evidence type="ECO:0000256" key="2">
    <source>
        <dbReference type="ARBA" id="ARBA00023295"/>
    </source>
</evidence>
<dbReference type="Gene3D" id="2.60.120.200">
    <property type="match status" value="1"/>
</dbReference>
<dbReference type="OrthoDB" id="4781at2759"/>
<feature type="glycosylation site" description="N-linked (GlcNAc...) asparagine" evidence="4">
    <location>
        <position position="125"/>
    </location>
</feature>
<feature type="non-terminal residue" evidence="7">
    <location>
        <position position="1"/>
    </location>
</feature>
<name>A0A5J9SZH3_9POAL</name>
<reference evidence="7 8" key="1">
    <citation type="journal article" date="2019" name="Sci. Rep.">
        <title>A high-quality genome of Eragrostis curvula grass provides insights into Poaceae evolution and supports new strategies to enhance forage quality.</title>
        <authorList>
            <person name="Carballo J."/>
            <person name="Santos B.A.C.M."/>
            <person name="Zappacosta D."/>
            <person name="Garbus I."/>
            <person name="Selva J.P."/>
            <person name="Gallo C.A."/>
            <person name="Diaz A."/>
            <person name="Albertini E."/>
            <person name="Caccamo M."/>
            <person name="Echenique V."/>
        </authorList>
    </citation>
    <scope>NUCLEOTIDE SEQUENCE [LARGE SCALE GENOMIC DNA]</scope>
    <source>
        <strain evidence="8">cv. Victoria</strain>
        <tissue evidence="7">Leaf</tissue>
    </source>
</reference>
<feature type="signal peptide" evidence="5">
    <location>
        <begin position="1"/>
        <end position="27"/>
    </location>
</feature>
<dbReference type="SUPFAM" id="SSF49899">
    <property type="entry name" value="Concanavalin A-like lectins/glucanases"/>
    <property type="match status" value="1"/>
</dbReference>
<keyword evidence="5" id="KW-0732">Signal</keyword>
<evidence type="ECO:0000256" key="1">
    <source>
        <dbReference type="ARBA" id="ARBA00022801"/>
    </source>
</evidence>
<evidence type="ECO:0000256" key="5">
    <source>
        <dbReference type="SAM" id="SignalP"/>
    </source>
</evidence>
<dbReference type="Pfam" id="PF00722">
    <property type="entry name" value="Glyco_hydro_16"/>
    <property type="match status" value="1"/>
</dbReference>
<dbReference type="AlphaFoldDB" id="A0A5J9SZH3"/>
<proteinExistence type="predicted"/>
<feature type="active site" description="Proton donor" evidence="3">
    <location>
        <position position="121"/>
    </location>
</feature>
<dbReference type="PRINTS" id="PR00737">
    <property type="entry name" value="GLHYDRLASE16"/>
</dbReference>
<keyword evidence="1" id="KW-0378">Hydrolase</keyword>
<feature type="chain" id="PRO_5023811098" description="GH16 domain-containing protein" evidence="5">
    <location>
        <begin position="28"/>
        <end position="301"/>
    </location>
</feature>
<evidence type="ECO:0000256" key="3">
    <source>
        <dbReference type="PIRSR" id="PIRSR005604-1"/>
    </source>
</evidence>
<dbReference type="InterPro" id="IPR013320">
    <property type="entry name" value="ConA-like_dom_sf"/>
</dbReference>
<organism evidence="7 8">
    <name type="scientific">Eragrostis curvula</name>
    <name type="common">weeping love grass</name>
    <dbReference type="NCBI Taxonomy" id="38414"/>
    <lineage>
        <taxon>Eukaryota</taxon>
        <taxon>Viridiplantae</taxon>
        <taxon>Streptophyta</taxon>
        <taxon>Embryophyta</taxon>
        <taxon>Tracheophyta</taxon>
        <taxon>Spermatophyta</taxon>
        <taxon>Magnoliopsida</taxon>
        <taxon>Liliopsida</taxon>
        <taxon>Poales</taxon>
        <taxon>Poaceae</taxon>
        <taxon>PACMAD clade</taxon>
        <taxon>Chloridoideae</taxon>
        <taxon>Eragrostideae</taxon>
        <taxon>Eragrostidinae</taxon>
        <taxon>Eragrostis</taxon>
    </lineage>
</organism>
<dbReference type="InterPro" id="IPR044791">
    <property type="entry name" value="Beta-glucanase/XTH"/>
</dbReference>
<dbReference type="PIRSF" id="PIRSF005604">
    <property type="entry name" value="XET"/>
    <property type="match status" value="1"/>
</dbReference>
<evidence type="ECO:0000259" key="6">
    <source>
        <dbReference type="PROSITE" id="PS51762"/>
    </source>
</evidence>
<keyword evidence="2" id="KW-0326">Glycosidase</keyword>
<evidence type="ECO:0000256" key="4">
    <source>
        <dbReference type="PIRSR" id="PIRSR005604-2"/>
    </source>
</evidence>
<dbReference type="PANTHER" id="PTHR31062">
    <property type="entry name" value="XYLOGLUCAN ENDOTRANSGLUCOSYLASE/HYDROLASE PROTEIN 8-RELATED"/>
    <property type="match status" value="1"/>
</dbReference>
<feature type="active site" description="Nucleophile" evidence="3">
    <location>
        <position position="117"/>
    </location>
</feature>
<evidence type="ECO:0000313" key="7">
    <source>
        <dbReference type="EMBL" id="TVU04360.1"/>
    </source>
</evidence>
<evidence type="ECO:0000313" key="8">
    <source>
        <dbReference type="Proteomes" id="UP000324897"/>
    </source>
</evidence>
<protein>
    <recommendedName>
        <fullName evidence="6">GH16 domain-containing protein</fullName>
    </recommendedName>
</protein>
<dbReference type="GO" id="GO:0004553">
    <property type="term" value="F:hydrolase activity, hydrolyzing O-glycosyl compounds"/>
    <property type="evidence" value="ECO:0007669"/>
    <property type="project" value="InterPro"/>
</dbReference>
<feature type="domain" description="GH16" evidence="6">
    <location>
        <begin position="29"/>
        <end position="231"/>
    </location>
</feature>
<dbReference type="PROSITE" id="PS51762">
    <property type="entry name" value="GH16_2"/>
    <property type="match status" value="1"/>
</dbReference>
<dbReference type="InterPro" id="IPR016455">
    <property type="entry name" value="XTH"/>
</dbReference>
<dbReference type="Proteomes" id="UP000324897">
    <property type="component" value="Unassembled WGS sequence"/>
</dbReference>
<accession>A0A5J9SZH3</accession>
<dbReference type="EMBL" id="RWGY01000066">
    <property type="protein sequence ID" value="TVU04360.1"/>
    <property type="molecule type" value="Genomic_DNA"/>
</dbReference>
<dbReference type="Gramene" id="TVU04360">
    <property type="protein sequence ID" value="TVU04360"/>
    <property type="gene ID" value="EJB05_50071"/>
</dbReference>
<keyword evidence="8" id="KW-1185">Reference proteome</keyword>
<dbReference type="InterPro" id="IPR008264">
    <property type="entry name" value="Beta_glucanase"/>
</dbReference>
<dbReference type="InterPro" id="IPR000757">
    <property type="entry name" value="Beta-glucanase-like"/>
</dbReference>
<comment type="caution">
    <text evidence="7">The sequence shown here is derived from an EMBL/GenBank/DDBJ whole genome shotgun (WGS) entry which is preliminary data.</text>
</comment>
<sequence>MAAAPPSPRWRCLQVVVVAWLLIAVAAGTTSAGSMYGQSELTWGGDHSFYFMDGDGDGGETLALCLDETNGSGFASNDAYLYGRFDIDMKLVDGYSAGTVTTFYLVPDDVPWDNHDEVDMEFLGNVTGQPYTLHTNVFVNGKGGRVQQFKLWFDPSADYHTYSIEWNPKHIIFYIDGVPIRDYKSDAASGKPFPSWQHMRLHGTLWDAEEWATRGGRDKTDWTQAPFYAYYRNLRVTPCSPSPGVAWCGAEPPESTRFQQGADAAALQQARQYVIYDYCRDPKVQKWFNDTGFVPAECSSN</sequence>
<gene>
    <name evidence="7" type="ORF">EJB05_50071</name>
</gene>
<dbReference type="GO" id="GO:0042546">
    <property type="term" value="P:cell wall biogenesis"/>
    <property type="evidence" value="ECO:0007669"/>
    <property type="project" value="InterPro"/>
</dbReference>
<dbReference type="GO" id="GO:0016762">
    <property type="term" value="F:xyloglucan:xyloglucosyl transferase activity"/>
    <property type="evidence" value="ECO:0007669"/>
    <property type="project" value="InterPro"/>
</dbReference>